<keyword evidence="2" id="KW-0540">Nuclease</keyword>
<gene>
    <name evidence="2" type="ORF">ESZ00_07380</name>
</gene>
<keyword evidence="3" id="KW-1185">Reference proteome</keyword>
<feature type="domain" description="Putative restriction endonuclease" evidence="1">
    <location>
        <begin position="20"/>
        <end position="137"/>
    </location>
</feature>
<reference evidence="2 3" key="1">
    <citation type="journal article" date="2016" name="Int. J. Syst. Evol. Microbiol.">
        <title>Acidipila dinghuensis sp. nov., an acidobacterium isolated from forest soil.</title>
        <authorList>
            <person name="Jiang Y.W."/>
            <person name="Wang J."/>
            <person name="Chen M.H."/>
            <person name="Lv Y.Y."/>
            <person name="Qiu L.H."/>
        </authorList>
    </citation>
    <scope>NUCLEOTIDE SEQUENCE [LARGE SCALE GENOMIC DNA]</scope>
    <source>
        <strain evidence="2 3">DHOF10</strain>
    </source>
</reference>
<dbReference type="Pfam" id="PF05685">
    <property type="entry name" value="Uma2"/>
    <property type="match status" value="1"/>
</dbReference>
<dbReference type="InterPro" id="IPR008538">
    <property type="entry name" value="Uma2"/>
</dbReference>
<name>A0A4Q1SJ85_9BACT</name>
<dbReference type="InterPro" id="IPR011335">
    <property type="entry name" value="Restrct_endonuc-II-like"/>
</dbReference>
<dbReference type="Proteomes" id="UP000290253">
    <property type="component" value="Unassembled WGS sequence"/>
</dbReference>
<keyword evidence="2" id="KW-0378">Hydrolase</keyword>
<evidence type="ECO:0000259" key="1">
    <source>
        <dbReference type="Pfam" id="PF05685"/>
    </source>
</evidence>
<organism evidence="2 3">
    <name type="scientific">Silvibacterium dinghuense</name>
    <dbReference type="NCBI Taxonomy" id="1560006"/>
    <lineage>
        <taxon>Bacteria</taxon>
        <taxon>Pseudomonadati</taxon>
        <taxon>Acidobacteriota</taxon>
        <taxon>Terriglobia</taxon>
        <taxon>Terriglobales</taxon>
        <taxon>Acidobacteriaceae</taxon>
        <taxon>Silvibacterium</taxon>
    </lineage>
</organism>
<dbReference type="RefSeq" id="WP_129207465.1">
    <property type="nucleotide sequence ID" value="NZ_BMGU01000001.1"/>
</dbReference>
<dbReference type="OrthoDB" id="119052at2"/>
<accession>A0A4Q1SJ85</accession>
<dbReference type="GO" id="GO:0004519">
    <property type="term" value="F:endonuclease activity"/>
    <property type="evidence" value="ECO:0007669"/>
    <property type="project" value="UniProtKB-KW"/>
</dbReference>
<dbReference type="CDD" id="cd06260">
    <property type="entry name" value="DUF820-like"/>
    <property type="match status" value="1"/>
</dbReference>
<sequence>MAAATPLPISVSEYLHTSYRPDCDYVDGVVEERNLGELDHSELQRWLIRWCMAYELAWGVLVFPGIRVQVSGTRFRIADLCFVSRQAPREQVIQTPPVAVIEILSPEDRIPRYAERLEDYRRMGVENIWVVDPATRKGFDCSGGEWVETGVFDAGPVHLELNAIFAAIDEDRAR</sequence>
<proteinExistence type="predicted"/>
<dbReference type="EMBL" id="SDMK01000001">
    <property type="protein sequence ID" value="RXS97686.1"/>
    <property type="molecule type" value="Genomic_DNA"/>
</dbReference>
<comment type="caution">
    <text evidence="2">The sequence shown here is derived from an EMBL/GenBank/DDBJ whole genome shotgun (WGS) entry which is preliminary data.</text>
</comment>
<evidence type="ECO:0000313" key="2">
    <source>
        <dbReference type="EMBL" id="RXS97686.1"/>
    </source>
</evidence>
<dbReference type="InterPro" id="IPR012296">
    <property type="entry name" value="Nuclease_put_TT1808"/>
</dbReference>
<dbReference type="AlphaFoldDB" id="A0A4Q1SJ85"/>
<protein>
    <submittedName>
        <fullName evidence="2">Uma2 family endonuclease</fullName>
    </submittedName>
</protein>
<keyword evidence="2" id="KW-0255">Endonuclease</keyword>
<evidence type="ECO:0000313" key="3">
    <source>
        <dbReference type="Proteomes" id="UP000290253"/>
    </source>
</evidence>
<dbReference type="Gene3D" id="3.90.1570.10">
    <property type="entry name" value="tt1808, chain A"/>
    <property type="match status" value="1"/>
</dbReference>
<dbReference type="SUPFAM" id="SSF52980">
    <property type="entry name" value="Restriction endonuclease-like"/>
    <property type="match status" value="1"/>
</dbReference>